<organism evidence="1">
    <name type="scientific">Klebsiella pneumoniae</name>
    <dbReference type="NCBI Taxonomy" id="573"/>
    <lineage>
        <taxon>Bacteria</taxon>
        <taxon>Pseudomonadati</taxon>
        <taxon>Pseudomonadota</taxon>
        <taxon>Gammaproteobacteria</taxon>
        <taxon>Enterobacterales</taxon>
        <taxon>Enterobacteriaceae</taxon>
        <taxon>Klebsiella/Raoultella group</taxon>
        <taxon>Klebsiella</taxon>
        <taxon>Klebsiella pneumoniae complex</taxon>
    </lineage>
</organism>
<evidence type="ECO:0000313" key="1">
    <source>
        <dbReference type="EMBL" id="AJF79772.1"/>
    </source>
</evidence>
<dbReference type="AlphaFoldDB" id="A0A0C4Y8V2"/>
<sequence>MIGSFKDGQNGELATFYVHGTRSAKIPAIIEKPLRRKLSLLAAASSEKSLFSPPGNNYERLQGNLAGWSSIRVSIQWRLIFRWRDGHAYDIYLDPHKYR</sequence>
<name>A0A0C4Y8V2_KLEPN</name>
<dbReference type="EMBL" id="KP008371">
    <property type="protein sequence ID" value="AJF79772.1"/>
    <property type="molecule type" value="Genomic_DNA"/>
</dbReference>
<dbReference type="SUPFAM" id="SSF143011">
    <property type="entry name" value="RelE-like"/>
    <property type="match status" value="1"/>
</dbReference>
<dbReference type="InterPro" id="IPR035093">
    <property type="entry name" value="RelE/ParE_toxin_dom_sf"/>
</dbReference>
<dbReference type="RefSeq" id="WP_109885658.1">
    <property type="nucleotide sequence ID" value="NZ_BGNY01000146.1"/>
</dbReference>
<geneLocation type="plasmid" evidence="1">
    <name>PKPCAPSS</name>
</geneLocation>
<dbReference type="PANTHER" id="PTHR40266">
    <property type="entry name" value="TOXIN HIGB-1"/>
    <property type="match status" value="1"/>
</dbReference>
<proteinExistence type="predicted"/>
<dbReference type="InterPro" id="IPR007711">
    <property type="entry name" value="HigB-1"/>
</dbReference>
<protein>
    <submittedName>
        <fullName evidence="1">Toxin</fullName>
    </submittedName>
</protein>
<dbReference type="Gene3D" id="3.30.2310.20">
    <property type="entry name" value="RelE-like"/>
    <property type="match status" value="1"/>
</dbReference>
<accession>A0A0C4Y8V2</accession>
<keyword evidence="1" id="KW-0614">Plasmid</keyword>
<reference evidence="1" key="1">
    <citation type="submission" date="2014-10" db="EMBL/GenBank/DDBJ databases">
        <authorList>
            <person name="Ageevets V.A."/>
            <person name="Sopova I.V."/>
            <person name="Partina I.V."/>
            <person name="Malakhova M.V."/>
            <person name="Ilina E.N."/>
            <person name="Kostryukova E.S."/>
            <person name="Sidorenko S.V."/>
        </authorList>
    </citation>
    <scope>NUCLEOTIDE SEQUENCE</scope>
    <source>
        <strain evidence="1">565</strain>
        <plasmid evidence="1">PKPCAPSS</plasmid>
    </source>
</reference>
<dbReference type="Pfam" id="PF05015">
    <property type="entry name" value="HigB-like_toxin"/>
    <property type="match status" value="1"/>
</dbReference>
<dbReference type="PANTHER" id="PTHR40266:SF2">
    <property type="entry name" value="TOXIN HIGB-1"/>
    <property type="match status" value="1"/>
</dbReference>
<reference evidence="1" key="2">
    <citation type="journal article" date="2017" name="Antimicrob. Agents Chemother.">
        <title>Genetic Environment of the blaKPC-2 Gene in a Klebsiella pneumoniae Isolate That May Have Been Imported to Russia from Southeast Asia.</title>
        <authorList>
            <person name="Ageevets V."/>
            <person name="Sopova J."/>
            <person name="Lazareva I."/>
            <person name="Malakhova M."/>
            <person name="Ilina E."/>
            <person name="Kostryukova E."/>
            <person name="Babenko V."/>
            <person name="Carattoli A."/>
            <person name="Lobzin Y."/>
            <person name="Uskov A."/>
            <person name="Sidorenko S."/>
        </authorList>
    </citation>
    <scope>NUCLEOTIDE SEQUENCE</scope>
    <source>
        <strain evidence="1">565</strain>
        <plasmid evidence="1">PKPCAPSS</plasmid>
    </source>
</reference>